<comment type="catalytic activity">
    <reaction evidence="1">
        <text>ATP + protein L-histidine = ADP + protein N-phospho-L-histidine.</text>
        <dbReference type="EC" id="2.7.13.3"/>
    </reaction>
</comment>
<dbReference type="PANTHER" id="PTHR24421">
    <property type="entry name" value="NITRATE/NITRITE SENSOR PROTEIN NARX-RELATED"/>
    <property type="match status" value="1"/>
</dbReference>
<feature type="domain" description="Histidine kinase/HSP90-like ATPase" evidence="10">
    <location>
        <begin position="601"/>
        <end position="694"/>
    </location>
</feature>
<dbReference type="InterPro" id="IPR050482">
    <property type="entry name" value="Sensor_HK_TwoCompSys"/>
</dbReference>
<keyword evidence="6" id="KW-0418">Kinase</keyword>
<proteinExistence type="predicted"/>
<feature type="signal peptide" evidence="9">
    <location>
        <begin position="1"/>
        <end position="27"/>
    </location>
</feature>
<evidence type="ECO:0000256" key="9">
    <source>
        <dbReference type="SAM" id="SignalP"/>
    </source>
</evidence>
<dbReference type="InterPro" id="IPR011712">
    <property type="entry name" value="Sig_transdc_His_kin_sub3_dim/P"/>
</dbReference>
<dbReference type="Gene3D" id="1.20.5.1930">
    <property type="match status" value="1"/>
</dbReference>
<evidence type="ECO:0000313" key="11">
    <source>
        <dbReference type="EMBL" id="GEP45335.1"/>
    </source>
</evidence>
<organism evidence="11 12">
    <name type="scientific">Brevifollis gellanilyticus</name>
    <dbReference type="NCBI Taxonomy" id="748831"/>
    <lineage>
        <taxon>Bacteria</taxon>
        <taxon>Pseudomonadati</taxon>
        <taxon>Verrucomicrobiota</taxon>
        <taxon>Verrucomicrobiia</taxon>
        <taxon>Verrucomicrobiales</taxon>
        <taxon>Verrucomicrobiaceae</taxon>
    </lineage>
</organism>
<evidence type="ECO:0000259" key="10">
    <source>
        <dbReference type="SMART" id="SM00387"/>
    </source>
</evidence>
<dbReference type="CDD" id="cd16917">
    <property type="entry name" value="HATPase_UhpB-NarQ-NarX-like"/>
    <property type="match status" value="1"/>
</dbReference>
<keyword evidence="12" id="KW-1185">Reference proteome</keyword>
<dbReference type="GO" id="GO:0000155">
    <property type="term" value="F:phosphorelay sensor kinase activity"/>
    <property type="evidence" value="ECO:0007669"/>
    <property type="project" value="InterPro"/>
</dbReference>
<evidence type="ECO:0000256" key="7">
    <source>
        <dbReference type="ARBA" id="ARBA00022840"/>
    </source>
</evidence>
<dbReference type="Proteomes" id="UP000321577">
    <property type="component" value="Unassembled WGS sequence"/>
</dbReference>
<evidence type="ECO:0000256" key="1">
    <source>
        <dbReference type="ARBA" id="ARBA00000085"/>
    </source>
</evidence>
<dbReference type="EC" id="2.7.13.3" evidence="2"/>
<keyword evidence="8" id="KW-0902">Two-component regulatory system</keyword>
<evidence type="ECO:0000256" key="2">
    <source>
        <dbReference type="ARBA" id="ARBA00012438"/>
    </source>
</evidence>
<dbReference type="InterPro" id="IPR036890">
    <property type="entry name" value="HATPase_C_sf"/>
</dbReference>
<dbReference type="PANTHER" id="PTHR24421:SF10">
    <property type="entry name" value="NITRATE_NITRITE SENSOR PROTEIN NARQ"/>
    <property type="match status" value="1"/>
</dbReference>
<keyword evidence="3" id="KW-0597">Phosphoprotein</keyword>
<dbReference type="SUPFAM" id="SSF55874">
    <property type="entry name" value="ATPase domain of HSP90 chaperone/DNA topoisomerase II/histidine kinase"/>
    <property type="match status" value="1"/>
</dbReference>
<keyword evidence="7" id="KW-0067">ATP-binding</keyword>
<dbReference type="Pfam" id="PF07730">
    <property type="entry name" value="HisKA_3"/>
    <property type="match status" value="1"/>
</dbReference>
<evidence type="ECO:0000313" key="12">
    <source>
        <dbReference type="Proteomes" id="UP000321577"/>
    </source>
</evidence>
<dbReference type="GO" id="GO:0005524">
    <property type="term" value="F:ATP binding"/>
    <property type="evidence" value="ECO:0007669"/>
    <property type="project" value="UniProtKB-KW"/>
</dbReference>
<protein>
    <recommendedName>
        <fullName evidence="2">histidine kinase</fullName>
        <ecNumber evidence="2">2.7.13.3</ecNumber>
    </recommendedName>
</protein>
<dbReference type="EMBL" id="BKAG01000047">
    <property type="protein sequence ID" value="GEP45335.1"/>
    <property type="molecule type" value="Genomic_DNA"/>
</dbReference>
<dbReference type="Gene3D" id="3.30.565.10">
    <property type="entry name" value="Histidine kinase-like ATPase, C-terminal domain"/>
    <property type="match status" value="1"/>
</dbReference>
<evidence type="ECO:0000256" key="8">
    <source>
        <dbReference type="ARBA" id="ARBA00023012"/>
    </source>
</evidence>
<keyword evidence="5" id="KW-0547">Nucleotide-binding</keyword>
<evidence type="ECO:0000256" key="6">
    <source>
        <dbReference type="ARBA" id="ARBA00022777"/>
    </source>
</evidence>
<dbReference type="InterPro" id="IPR003594">
    <property type="entry name" value="HATPase_dom"/>
</dbReference>
<dbReference type="GO" id="GO:0046983">
    <property type="term" value="F:protein dimerization activity"/>
    <property type="evidence" value="ECO:0007669"/>
    <property type="project" value="InterPro"/>
</dbReference>
<evidence type="ECO:0000256" key="5">
    <source>
        <dbReference type="ARBA" id="ARBA00022741"/>
    </source>
</evidence>
<dbReference type="GO" id="GO:0016020">
    <property type="term" value="C:membrane"/>
    <property type="evidence" value="ECO:0007669"/>
    <property type="project" value="InterPro"/>
</dbReference>
<evidence type="ECO:0000256" key="4">
    <source>
        <dbReference type="ARBA" id="ARBA00022679"/>
    </source>
</evidence>
<dbReference type="Pfam" id="PF02518">
    <property type="entry name" value="HATPase_c"/>
    <property type="match status" value="1"/>
</dbReference>
<sequence>MALYAPSMKNSSLALSALMAFSATLWAETAHDSIADARARLARGENARVCVSGRVTFSNMRLGIAFVQDDTGGIAYDPRTSQKPFPIAGDVVEVSGVLTRRQGMVMILRDKELFGPPKVDRQESSLMRVRPVTFELESAAEMRIDGLLTQTTGVVRRVIVPKVDNVPMIAEVSTPSGYVLARLPWRVAQAEIDTWINSPVLINAVLVCQGQPPLLPRDADAMLFVPGKGAWTLQTPALEEVFQRPPATLSPELMVANRSTQDKRLHILGIVTSSRPRQWITLRTSTGSVQVMTRQADTFEPGDILSVACWPQNNGGRLVMLDGVCRKHSRATAPEPLEVVSSFMPALYHPMDLVKATGTIKVQQISGGAPRVMLRLPGGETCLVQWATFLTSKQSDELIDGSTMSVTGILSAPRDPALQEYGTIHAIQPRSVADVKLIKGPSWWTTSRLKGAMAWMSLLAFLGISTTLVSRWQVRRQRKLIRSIEARTIAEEERKRISRDFHDSLQQQLASAALHLETLKGAVEAAPDMMPSLIDDTAAMIRHCQIEARHCIWDLRSEGGGRENLAETLKEWLHMRASQPGKGGPDLYFEQRGEMPPLDEDTCFQILRIAQEAVNNALAHANARRVTVILEGAPERFSLLVEDDGKGFDATQSHRGRFGLNGQRERAHKIGAQLHFTSPPDKGTRMILCLPTQKTNHALIT</sequence>
<accession>A0A512MF22</accession>
<comment type="caution">
    <text evidence="11">The sequence shown here is derived from an EMBL/GenBank/DDBJ whole genome shotgun (WGS) entry which is preliminary data.</text>
</comment>
<name>A0A512MF22_9BACT</name>
<feature type="chain" id="PRO_5022144226" description="histidine kinase" evidence="9">
    <location>
        <begin position="28"/>
        <end position="701"/>
    </location>
</feature>
<dbReference type="SMART" id="SM00387">
    <property type="entry name" value="HATPase_c"/>
    <property type="match status" value="1"/>
</dbReference>
<keyword evidence="4" id="KW-0808">Transferase</keyword>
<reference evidence="11 12" key="1">
    <citation type="submission" date="2019-07" db="EMBL/GenBank/DDBJ databases">
        <title>Whole genome shotgun sequence of Brevifollis gellanilyticus NBRC 108608.</title>
        <authorList>
            <person name="Hosoyama A."/>
            <person name="Uohara A."/>
            <person name="Ohji S."/>
            <person name="Ichikawa N."/>
        </authorList>
    </citation>
    <scope>NUCLEOTIDE SEQUENCE [LARGE SCALE GENOMIC DNA]</scope>
    <source>
        <strain evidence="11 12">NBRC 108608</strain>
    </source>
</reference>
<keyword evidence="9" id="KW-0732">Signal</keyword>
<dbReference type="AlphaFoldDB" id="A0A512MF22"/>
<evidence type="ECO:0000256" key="3">
    <source>
        <dbReference type="ARBA" id="ARBA00022553"/>
    </source>
</evidence>
<gene>
    <name evidence="11" type="ORF">BGE01nite_46260</name>
</gene>